<accession>A0A370DZD9</accession>
<proteinExistence type="predicted"/>
<evidence type="ECO:0000313" key="1">
    <source>
        <dbReference type="EMBL" id="RDH91946.1"/>
    </source>
</evidence>
<dbReference type="AlphaFoldDB" id="A0A370DZD9"/>
<dbReference type="EMBL" id="QFXD01000090">
    <property type="protein sequence ID" value="RDH91946.1"/>
    <property type="molecule type" value="Genomic_DNA"/>
</dbReference>
<comment type="caution">
    <text evidence="1">The sequence shown here is derived from an EMBL/GenBank/DDBJ whole genome shotgun (WGS) entry which is preliminary data.</text>
</comment>
<name>A0A370DZD9_9GAMM</name>
<reference evidence="1 2" key="1">
    <citation type="journal article" date="2018" name="ISME J.">
        <title>Endosymbiont genomes yield clues of tubeworm success.</title>
        <authorList>
            <person name="Li Y."/>
            <person name="Liles M.R."/>
            <person name="Halanych K.M."/>
        </authorList>
    </citation>
    <scope>NUCLEOTIDE SEQUENCE [LARGE SCALE GENOMIC DNA]</scope>
    <source>
        <strain evidence="1">A1422</strain>
    </source>
</reference>
<sequence>MFPQCESSFSAALIALDAYNETLAEWQKWLSLGDYPDNADKVLLHETLRTLQAKWGLEQDSEWASPLFAAFDQEMQEERARFDYEVNVAVDELAQLLDASGTIAEFNAIKSPEIQLAHADGLITALAASVPGMTYLSRIIVSTPENADTTPILHPDRLIRNMDGDFDITDPMKDHQDERPADRVRRLKLFQPTRRAVQLLATVYFDLLPAMLGKLGQGVDQIPLERFHGYLESFVEKCLPGTLKTTPFQVDLVDRGKVLVGKLRNDEKLNRGLYSETMGNSGASLLLVFEGLNLYYTYLDFMNSPPGTVPLGNLASDTAGMMNSIAALAAQVIKTKSVQLIAARLTIYTAVFTVWDLVMQLSAAAKARDEGSTEQGWGHIVQAVGHIGMVVGPCMIAKAVLAGSILIPVAGPIIATVGLALTLAGCILVEYFRPSDQLRWARNCYFGNNWINVSPGWDFEQRFFGFKRVFHKGNVRIEAPDIPGQISKLYHKGNPFQASITLNSLDPTEASLWLRPLAEVAGQKMGPDIPYTAGIAVKRIEQQSTGNYYKFLSIYHRPLATTSDPSHPSVVGGPGDKNEIVEFWSRYFTVAELSGGSDNFQPAGSWYEIDILPYVMRKHIQLIG</sequence>
<protein>
    <submittedName>
        <fullName evidence="1">Uncharacterized protein</fullName>
    </submittedName>
</protein>
<organism evidence="1 2">
    <name type="scientific">endosymbiont of Lamellibrachia luymesi</name>
    <dbReference type="NCBI Taxonomy" id="2200907"/>
    <lineage>
        <taxon>Bacteria</taxon>
        <taxon>Pseudomonadati</taxon>
        <taxon>Pseudomonadota</taxon>
        <taxon>Gammaproteobacteria</taxon>
        <taxon>sulfur-oxidizing symbionts</taxon>
    </lineage>
</organism>
<dbReference type="Proteomes" id="UP000255508">
    <property type="component" value="Unassembled WGS sequence"/>
</dbReference>
<evidence type="ECO:0000313" key="2">
    <source>
        <dbReference type="Proteomes" id="UP000255508"/>
    </source>
</evidence>
<gene>
    <name evidence="1" type="ORF">DIZ79_04770</name>
</gene>